<gene>
    <name evidence="1" type="ORF">bsdtw1_04171</name>
</gene>
<keyword evidence="2" id="KW-1185">Reference proteome</keyword>
<dbReference type="EMBL" id="BLZR01000001">
    <property type="protein sequence ID" value="GFP77981.1"/>
    <property type="molecule type" value="Genomic_DNA"/>
</dbReference>
<dbReference type="RefSeq" id="WP_183279305.1">
    <property type="nucleotide sequence ID" value="NZ_BLZR01000001.1"/>
</dbReference>
<evidence type="ECO:0000313" key="2">
    <source>
        <dbReference type="Proteomes" id="UP000580568"/>
    </source>
</evidence>
<reference evidence="1 2" key="1">
    <citation type="submission" date="2020-07" db="EMBL/GenBank/DDBJ databases">
        <title>A new beta-1,3-glucan-decomposing anaerobic bacterium isolated from anoxic soil subjected to biological soil disinfestation.</title>
        <authorList>
            <person name="Ueki A."/>
            <person name="Tonouchi A."/>
        </authorList>
    </citation>
    <scope>NUCLEOTIDE SEQUENCE [LARGE SCALE GENOMIC DNA]</scope>
    <source>
        <strain evidence="1 2">TW1</strain>
    </source>
</reference>
<dbReference type="Proteomes" id="UP000580568">
    <property type="component" value="Unassembled WGS sequence"/>
</dbReference>
<comment type="caution">
    <text evidence="1">The sequence shown here is derived from an EMBL/GenBank/DDBJ whole genome shotgun (WGS) entry which is preliminary data.</text>
</comment>
<dbReference type="AlphaFoldDB" id="A0A6V8SMJ4"/>
<proteinExistence type="predicted"/>
<accession>A0A6V8SMJ4</accession>
<protein>
    <submittedName>
        <fullName evidence="1">Uncharacterized protein</fullName>
    </submittedName>
</protein>
<organism evidence="1 2">
    <name type="scientific">Clostridium fungisolvens</name>
    <dbReference type="NCBI Taxonomy" id="1604897"/>
    <lineage>
        <taxon>Bacteria</taxon>
        <taxon>Bacillati</taxon>
        <taxon>Bacillota</taxon>
        <taxon>Clostridia</taxon>
        <taxon>Eubacteriales</taxon>
        <taxon>Clostridiaceae</taxon>
        <taxon>Clostridium</taxon>
    </lineage>
</organism>
<name>A0A6V8SMJ4_9CLOT</name>
<sequence length="218" mass="25546">MKLFSLSEGLKSEVLKVAENVEREVYQVRFKGYVVLMDFAQRVVLIFDLINKDINFRTDLGIIEDKIRKVAGNTFWVRMTDEVYECSGLITGTFSQNVVKINNYIDDRILNSKVNDYSKYIMSDLMMIKKHLNLKDTQSVWDIAPSKKEDINAIISIVEHKNEKKFRTVREEIVKLEGSRYIVLHFDDETRFKSMNKLYILAEENKSSVVYEAIKYTT</sequence>
<evidence type="ECO:0000313" key="1">
    <source>
        <dbReference type="EMBL" id="GFP77981.1"/>
    </source>
</evidence>